<dbReference type="GO" id="GO:0005886">
    <property type="term" value="C:plasma membrane"/>
    <property type="evidence" value="ECO:0007669"/>
    <property type="project" value="UniProtKB-SubCell"/>
</dbReference>
<feature type="transmembrane region" description="Helical" evidence="7">
    <location>
        <begin position="157"/>
        <end position="174"/>
    </location>
</feature>
<dbReference type="InterPro" id="IPR011577">
    <property type="entry name" value="Cyt_b561_bac/Ni-Hgenase"/>
</dbReference>
<evidence type="ECO:0000256" key="7">
    <source>
        <dbReference type="SAM" id="Phobius"/>
    </source>
</evidence>
<dbReference type="PANTHER" id="PTHR30485">
    <property type="entry name" value="NI/FE-HYDROGENASE 1 B-TYPE CYTOCHROME SUBUNIT"/>
    <property type="match status" value="1"/>
</dbReference>
<evidence type="ECO:0000256" key="4">
    <source>
        <dbReference type="ARBA" id="ARBA00022989"/>
    </source>
</evidence>
<dbReference type="InterPro" id="IPR051542">
    <property type="entry name" value="Hydrogenase_cytochrome"/>
</dbReference>
<dbReference type="EMBL" id="FNQM01000001">
    <property type="protein sequence ID" value="SDZ75795.1"/>
    <property type="molecule type" value="Genomic_DNA"/>
</dbReference>
<evidence type="ECO:0000256" key="2">
    <source>
        <dbReference type="ARBA" id="ARBA00022475"/>
    </source>
</evidence>
<dbReference type="GO" id="GO:0020037">
    <property type="term" value="F:heme binding"/>
    <property type="evidence" value="ECO:0007669"/>
    <property type="project" value="TreeGrafter"/>
</dbReference>
<keyword evidence="5 7" id="KW-0472">Membrane</keyword>
<dbReference type="InterPro" id="IPR016174">
    <property type="entry name" value="Di-haem_cyt_TM"/>
</dbReference>
<dbReference type="GO" id="GO:0009055">
    <property type="term" value="F:electron transfer activity"/>
    <property type="evidence" value="ECO:0007669"/>
    <property type="project" value="InterPro"/>
</dbReference>
<keyword evidence="4 7" id="KW-1133">Transmembrane helix</keyword>
<dbReference type="Gene3D" id="1.20.950.20">
    <property type="entry name" value="Transmembrane di-heme cytochromes, Chain C"/>
    <property type="match status" value="1"/>
</dbReference>
<feature type="transmembrane region" description="Helical" evidence="7">
    <location>
        <begin position="61"/>
        <end position="79"/>
    </location>
</feature>
<protein>
    <submittedName>
        <fullName evidence="9">Cytochrome b</fullName>
    </submittedName>
</protein>
<dbReference type="STRING" id="89524.SAMN05444370_101197"/>
<dbReference type="SUPFAM" id="SSF81342">
    <property type="entry name" value="Transmembrane di-heme cytochromes"/>
    <property type="match status" value="1"/>
</dbReference>
<evidence type="ECO:0000256" key="6">
    <source>
        <dbReference type="SAM" id="MobiDB-lite"/>
    </source>
</evidence>
<evidence type="ECO:0000259" key="8">
    <source>
        <dbReference type="Pfam" id="PF01292"/>
    </source>
</evidence>
<keyword evidence="2" id="KW-1003">Cell membrane</keyword>
<feature type="domain" description="Cytochrome b561 bacterial/Ni-hydrogenase" evidence="8">
    <location>
        <begin position="30"/>
        <end position="190"/>
    </location>
</feature>
<sequence>MSSMEIDEAGRESARQPQPDPALPARVIDVWDPLVRLIHWSLALAILLDGFVLEENLLHEWVGYAALGLVAVRLVWGVVGSAPARFSAFPPSPAAAFRHLRAILSGDRSAHLSHNPLGALMAYNLWLSVLAVCATGVMMTTTAWFGVEWVEEAHEAAFAWVMASVALHLIGVALDTRRTGVGLVRAMVDGRKSVPAGVRVE</sequence>
<dbReference type="Pfam" id="PF01292">
    <property type="entry name" value="Ni_hydr_CYTB"/>
    <property type="match status" value="1"/>
</dbReference>
<feature type="transmembrane region" description="Helical" evidence="7">
    <location>
        <begin position="125"/>
        <end position="145"/>
    </location>
</feature>
<dbReference type="PANTHER" id="PTHR30485:SF2">
    <property type="entry name" value="BLL0597 PROTEIN"/>
    <property type="match status" value="1"/>
</dbReference>
<dbReference type="Proteomes" id="UP000198703">
    <property type="component" value="Unassembled WGS sequence"/>
</dbReference>
<accession>A0A1H3VLY9</accession>
<reference evidence="9 10" key="1">
    <citation type="submission" date="2016-10" db="EMBL/GenBank/DDBJ databases">
        <authorList>
            <person name="de Groot N.N."/>
        </authorList>
    </citation>
    <scope>NUCLEOTIDE SEQUENCE [LARGE SCALE GENOMIC DNA]</scope>
    <source>
        <strain evidence="9 10">DSM 15345</strain>
    </source>
</reference>
<keyword evidence="10" id="KW-1185">Reference proteome</keyword>
<dbReference type="RefSeq" id="WP_245730866.1">
    <property type="nucleotide sequence ID" value="NZ_FNQM01000001.1"/>
</dbReference>
<evidence type="ECO:0000313" key="9">
    <source>
        <dbReference type="EMBL" id="SDZ75795.1"/>
    </source>
</evidence>
<organism evidence="9 10">
    <name type="scientific">Rubrimonas cliftonensis</name>
    <dbReference type="NCBI Taxonomy" id="89524"/>
    <lineage>
        <taxon>Bacteria</taxon>
        <taxon>Pseudomonadati</taxon>
        <taxon>Pseudomonadota</taxon>
        <taxon>Alphaproteobacteria</taxon>
        <taxon>Rhodobacterales</taxon>
        <taxon>Paracoccaceae</taxon>
        <taxon>Rubrimonas</taxon>
    </lineage>
</organism>
<evidence type="ECO:0000313" key="10">
    <source>
        <dbReference type="Proteomes" id="UP000198703"/>
    </source>
</evidence>
<evidence type="ECO:0000256" key="3">
    <source>
        <dbReference type="ARBA" id="ARBA00022692"/>
    </source>
</evidence>
<feature type="region of interest" description="Disordered" evidence="6">
    <location>
        <begin position="1"/>
        <end position="20"/>
    </location>
</feature>
<dbReference type="AlphaFoldDB" id="A0A1H3VLY9"/>
<keyword evidence="3 7" id="KW-0812">Transmembrane</keyword>
<evidence type="ECO:0000256" key="5">
    <source>
        <dbReference type="ARBA" id="ARBA00023136"/>
    </source>
</evidence>
<evidence type="ECO:0000256" key="1">
    <source>
        <dbReference type="ARBA" id="ARBA00004651"/>
    </source>
</evidence>
<gene>
    <name evidence="9" type="ORF">SAMN05444370_101197</name>
</gene>
<proteinExistence type="predicted"/>
<comment type="subcellular location">
    <subcellularLocation>
        <location evidence="1">Cell membrane</location>
        <topology evidence="1">Multi-pass membrane protein</topology>
    </subcellularLocation>
</comment>
<name>A0A1H3VLY9_9RHOB</name>
<dbReference type="GO" id="GO:0022904">
    <property type="term" value="P:respiratory electron transport chain"/>
    <property type="evidence" value="ECO:0007669"/>
    <property type="project" value="InterPro"/>
</dbReference>